<feature type="transmembrane region" description="Helical" evidence="18">
    <location>
        <begin position="143"/>
        <end position="164"/>
    </location>
</feature>
<dbReference type="Pfam" id="PF00001">
    <property type="entry name" value="7tm_1"/>
    <property type="match status" value="1"/>
</dbReference>
<evidence type="ECO:0000256" key="11">
    <source>
        <dbReference type="ARBA" id="ARBA00023170"/>
    </source>
</evidence>
<dbReference type="GO" id="GO:0042119">
    <property type="term" value="P:neutrophil activation"/>
    <property type="evidence" value="ECO:0007669"/>
    <property type="project" value="Ensembl"/>
</dbReference>
<evidence type="ECO:0000256" key="18">
    <source>
        <dbReference type="SAM" id="Phobius"/>
    </source>
</evidence>
<dbReference type="InterPro" id="IPR000276">
    <property type="entry name" value="GPCR_Rhodpsn"/>
</dbReference>
<keyword evidence="10" id="KW-1015">Disulfide bond</keyword>
<keyword evidence="4" id="KW-0145">Chemotaxis</keyword>
<reference evidence="20" key="4">
    <citation type="submission" date="2025-08" db="UniProtKB">
        <authorList>
            <consortium name="Ensembl"/>
        </authorList>
    </citation>
    <scope>IDENTIFICATION</scope>
</reference>
<dbReference type="GeneID" id="113585130"/>
<dbReference type="GO" id="GO:0030593">
    <property type="term" value="P:neutrophil chemotaxis"/>
    <property type="evidence" value="ECO:0007669"/>
    <property type="project" value="TreeGrafter"/>
</dbReference>
<evidence type="ECO:0000256" key="17">
    <source>
        <dbReference type="RuleBase" id="RU000688"/>
    </source>
</evidence>
<dbReference type="KEGG" id="eee:113585130"/>
<comment type="subunit">
    <text evidence="16">Interacts with IL8. Interacts with GNAI2.</text>
</comment>
<evidence type="ECO:0000256" key="2">
    <source>
        <dbReference type="ARBA" id="ARBA00020033"/>
    </source>
</evidence>
<dbReference type="GO" id="GO:0042742">
    <property type="term" value="P:defense response to bacterium"/>
    <property type="evidence" value="ECO:0007669"/>
    <property type="project" value="Ensembl"/>
</dbReference>
<gene>
    <name evidence="20" type="primary">cxcr2</name>
</gene>
<dbReference type="Gene3D" id="1.20.1070.10">
    <property type="entry name" value="Rhodopsin 7-helix transmembrane proteins"/>
    <property type="match status" value="1"/>
</dbReference>
<evidence type="ECO:0000256" key="10">
    <source>
        <dbReference type="ARBA" id="ARBA00023157"/>
    </source>
</evidence>
<dbReference type="PANTHER" id="PTHR10489">
    <property type="entry name" value="CELL ADHESION MOLECULE"/>
    <property type="match status" value="1"/>
</dbReference>
<dbReference type="GO" id="GO:0006955">
    <property type="term" value="P:immune response"/>
    <property type="evidence" value="ECO:0007669"/>
    <property type="project" value="TreeGrafter"/>
</dbReference>
<evidence type="ECO:0000256" key="1">
    <source>
        <dbReference type="ARBA" id="ARBA00004651"/>
    </source>
</evidence>
<evidence type="ECO:0000313" key="21">
    <source>
        <dbReference type="Proteomes" id="UP000314983"/>
    </source>
</evidence>
<feature type="transmembrane region" description="Helical" evidence="18">
    <location>
        <begin position="202"/>
        <end position="223"/>
    </location>
</feature>
<evidence type="ECO:0000313" key="20">
    <source>
        <dbReference type="Ensembl" id="ENSEEEP00000015072.2"/>
    </source>
</evidence>
<dbReference type="SUPFAM" id="SSF81321">
    <property type="entry name" value="Family A G protein-coupled receptor-like"/>
    <property type="match status" value="1"/>
</dbReference>
<dbReference type="OMA" id="GNQTTKW"/>
<dbReference type="GeneTree" id="ENSGT01050000244848"/>
<feature type="domain" description="G-protein coupled receptors family 1 profile" evidence="19">
    <location>
        <begin position="46"/>
        <end position="298"/>
    </location>
</feature>
<feature type="transmembrane region" description="Helical" evidence="18">
    <location>
        <begin position="33"/>
        <end position="55"/>
    </location>
</feature>
<dbReference type="RefSeq" id="XP_026878255.2">
    <property type="nucleotide sequence ID" value="XM_027022454.2"/>
</dbReference>
<evidence type="ECO:0000256" key="12">
    <source>
        <dbReference type="ARBA" id="ARBA00023180"/>
    </source>
</evidence>
<dbReference type="GO" id="GO:0016494">
    <property type="term" value="F:C-X-C chemokine receptor activity"/>
    <property type="evidence" value="ECO:0007669"/>
    <property type="project" value="InterPro"/>
</dbReference>
<evidence type="ECO:0000256" key="8">
    <source>
        <dbReference type="ARBA" id="ARBA00023040"/>
    </source>
</evidence>
<dbReference type="GO" id="GO:0009897">
    <property type="term" value="C:external side of plasma membrane"/>
    <property type="evidence" value="ECO:0007669"/>
    <property type="project" value="TreeGrafter"/>
</dbReference>
<dbReference type="PROSITE" id="PS00237">
    <property type="entry name" value="G_PROTEIN_RECEP_F1_1"/>
    <property type="match status" value="1"/>
</dbReference>
<dbReference type="GO" id="GO:0019722">
    <property type="term" value="P:calcium-mediated signaling"/>
    <property type="evidence" value="ECO:0007669"/>
    <property type="project" value="TreeGrafter"/>
</dbReference>
<dbReference type="GO" id="GO:0090594">
    <property type="term" value="P:inflammatory response to wounding"/>
    <property type="evidence" value="ECO:0007669"/>
    <property type="project" value="Ensembl"/>
</dbReference>
<dbReference type="PRINTS" id="PR00237">
    <property type="entry name" value="GPCRRHODOPSN"/>
</dbReference>
<evidence type="ECO:0000259" key="19">
    <source>
        <dbReference type="PROSITE" id="PS50262"/>
    </source>
</evidence>
<reference evidence="21" key="2">
    <citation type="journal article" date="2017" name="Sci. Adv.">
        <title>A tail of two voltages: Proteomic comparison of the three electric organs of the electric eel.</title>
        <authorList>
            <person name="Traeger L.L."/>
            <person name="Sabat G."/>
            <person name="Barrett-Wilt G.A."/>
            <person name="Wells G.B."/>
            <person name="Sussman M.R."/>
        </authorList>
    </citation>
    <scope>NUCLEOTIDE SEQUENCE [LARGE SCALE GENOMIC DNA]</scope>
</reference>
<evidence type="ECO:0000256" key="4">
    <source>
        <dbReference type="ARBA" id="ARBA00022500"/>
    </source>
</evidence>
<feature type="transmembrane region" description="Helical" evidence="18">
    <location>
        <begin position="235"/>
        <end position="253"/>
    </location>
</feature>
<accession>A0A4W4EUY2</accession>
<keyword evidence="3" id="KW-1003">Cell membrane</keyword>
<evidence type="ECO:0000256" key="7">
    <source>
        <dbReference type="ARBA" id="ARBA00022989"/>
    </source>
</evidence>
<dbReference type="Proteomes" id="UP000314983">
    <property type="component" value="Chromosome 2"/>
</dbReference>
<name>A0A4W4EUY2_ELEEL</name>
<dbReference type="GO" id="GO:0007204">
    <property type="term" value="P:positive regulation of cytosolic calcium ion concentration"/>
    <property type="evidence" value="ECO:0007669"/>
    <property type="project" value="TreeGrafter"/>
</dbReference>
<dbReference type="PROSITE" id="PS50262">
    <property type="entry name" value="G_PROTEIN_RECEP_F1_2"/>
    <property type="match status" value="1"/>
</dbReference>
<keyword evidence="13 17" id="KW-0807">Transducer</keyword>
<dbReference type="Ensembl" id="ENSEEET00000015250.2">
    <property type="protein sequence ID" value="ENSEEEP00000015072.2"/>
    <property type="gene ID" value="ENSEEEG00000007500.2"/>
</dbReference>
<dbReference type="PANTHER" id="PTHR10489:SF689">
    <property type="entry name" value="C-X-C CHEMOKINE RECEPTOR TYPE 2"/>
    <property type="match status" value="1"/>
</dbReference>
<keyword evidence="6 17" id="KW-0812">Transmembrane</keyword>
<evidence type="ECO:0000256" key="6">
    <source>
        <dbReference type="ARBA" id="ARBA00022692"/>
    </source>
</evidence>
<keyword evidence="8 17" id="KW-0297">G-protein coupled receptor</keyword>
<proteinExistence type="inferred from homology"/>
<feature type="transmembrane region" description="Helical" evidence="18">
    <location>
        <begin position="110"/>
        <end position="131"/>
    </location>
</feature>
<evidence type="ECO:0000256" key="14">
    <source>
        <dbReference type="ARBA" id="ARBA00025505"/>
    </source>
</evidence>
<comment type="similarity">
    <text evidence="17">Belongs to the G-protein coupled receptor 1 family.</text>
</comment>
<keyword evidence="5" id="KW-0597">Phosphoprotein</keyword>
<evidence type="ECO:0000256" key="5">
    <source>
        <dbReference type="ARBA" id="ARBA00022553"/>
    </source>
</evidence>
<evidence type="ECO:0000256" key="16">
    <source>
        <dbReference type="ARBA" id="ARBA00034130"/>
    </source>
</evidence>
<dbReference type="GO" id="GO:0002523">
    <property type="term" value="P:leukocyte migration involved in inflammatory response"/>
    <property type="evidence" value="ECO:0007669"/>
    <property type="project" value="Ensembl"/>
</dbReference>
<evidence type="ECO:0000256" key="15">
    <source>
        <dbReference type="ARBA" id="ARBA00033468"/>
    </source>
</evidence>
<dbReference type="AlphaFoldDB" id="A0A4W4EUY2"/>
<sequence>MWNTSDLNDNESYIGEDFSPCHMVSGKDSTGVAVVYLVVFFLGLLGNSVVIYVVCLMENRRTSTDIFLMHLAVADLLFSLTLPFWAVYIYTSSWVFGTHLCKLLSGVQEASFYGSVFLLACISIDRYMAIVKATQFVCSQRRVVRLVCGAVWLGACVLAMPVVVKREALLMTGYDIIVCYENVTAEAVEAWRVSLRVLRHTLGFFLPLTVMLFCYSWTVGTLFHSRNSQKHKAMRVILCVVLAFLFCWLPNNITNFIDTLMRSQMIQNTCNFQTQMEEALQVTEALAFTHCAINPILYAFIGKKFRNHFLMSLVKRGLVSRMVLSRYGLGSPSSSGNSRMTSITL</sequence>
<reference evidence="20" key="3">
    <citation type="submission" date="2020-05" db="EMBL/GenBank/DDBJ databases">
        <title>Electrophorus electricus (electric eel) genome, fEleEle1, primary haplotype.</title>
        <authorList>
            <person name="Myers G."/>
            <person name="Meyer A."/>
            <person name="Fedrigo O."/>
            <person name="Formenti G."/>
            <person name="Rhie A."/>
            <person name="Tracey A."/>
            <person name="Sims Y."/>
            <person name="Jarvis E.D."/>
        </authorList>
    </citation>
    <scope>NUCLEOTIDE SEQUENCE [LARGE SCALE GENOMIC DNA]</scope>
</reference>
<dbReference type="PRINTS" id="PR00427">
    <property type="entry name" value="INTRLEUKIN8R"/>
</dbReference>
<keyword evidence="9 18" id="KW-0472">Membrane</keyword>
<feature type="transmembrane region" description="Helical" evidence="18">
    <location>
        <begin position="285"/>
        <end position="301"/>
    </location>
</feature>
<evidence type="ECO:0000256" key="13">
    <source>
        <dbReference type="ARBA" id="ARBA00023224"/>
    </source>
</evidence>
<reference evidence="21" key="1">
    <citation type="journal article" date="2014" name="Science">
        <title>Nonhuman genetics. Genomic basis for the convergent evolution of electric organs.</title>
        <authorList>
            <person name="Gallant J.R."/>
            <person name="Traeger L.L."/>
            <person name="Volkening J.D."/>
            <person name="Moffett H."/>
            <person name="Chen P.H."/>
            <person name="Novina C.D."/>
            <person name="Phillips G.N.Jr."/>
            <person name="Anand R."/>
            <person name="Wells G.B."/>
            <person name="Pinch M."/>
            <person name="Guth R."/>
            <person name="Unguez G.A."/>
            <person name="Albert J.S."/>
            <person name="Zakon H.H."/>
            <person name="Samanta M.P."/>
            <person name="Sussman M.R."/>
        </authorList>
    </citation>
    <scope>NUCLEOTIDE SEQUENCE [LARGE SCALE GENOMIC DNA]</scope>
</reference>
<keyword evidence="21" id="KW-1185">Reference proteome</keyword>
<evidence type="ECO:0000256" key="9">
    <source>
        <dbReference type="ARBA" id="ARBA00023136"/>
    </source>
</evidence>
<reference evidence="20" key="5">
    <citation type="submission" date="2025-09" db="UniProtKB">
        <authorList>
            <consortium name="Ensembl"/>
        </authorList>
    </citation>
    <scope>IDENTIFICATION</scope>
</reference>
<dbReference type="GO" id="GO:0051916">
    <property type="term" value="F:granulocyte colony-stimulating factor binding"/>
    <property type="evidence" value="ECO:0007669"/>
    <property type="project" value="Ensembl"/>
</dbReference>
<comment type="function">
    <text evidence="14">Receptor for interleukin-8 which is a powerful neutrophil chemotactic factor. Binding of IL-8 to the receptor causes activation of neutrophils. This response is mediated via a G-protein that activates a phosphatidylinositol-calcium second messenger system. Binds to IL-8 with high affinity. Also binds with high affinity to CXCL3, GRO/MGSA and NAP-2.</text>
</comment>
<protein>
    <recommendedName>
        <fullName evidence="2">C-X-C chemokine receptor type 2</fullName>
    </recommendedName>
    <alternativeName>
        <fullName evidence="15">High affinity interleukin-8 receptor B</fullName>
    </alternativeName>
</protein>
<keyword evidence="12" id="KW-0325">Glycoprotein</keyword>
<dbReference type="CTD" id="3579"/>
<dbReference type="InterPro" id="IPR000174">
    <property type="entry name" value="Chemokine_CXCR_1/2"/>
</dbReference>
<organism evidence="20 21">
    <name type="scientific">Electrophorus electricus</name>
    <name type="common">Electric eel</name>
    <name type="synonym">Gymnotus electricus</name>
    <dbReference type="NCBI Taxonomy" id="8005"/>
    <lineage>
        <taxon>Eukaryota</taxon>
        <taxon>Metazoa</taxon>
        <taxon>Chordata</taxon>
        <taxon>Craniata</taxon>
        <taxon>Vertebrata</taxon>
        <taxon>Euteleostomi</taxon>
        <taxon>Actinopterygii</taxon>
        <taxon>Neopterygii</taxon>
        <taxon>Teleostei</taxon>
        <taxon>Ostariophysi</taxon>
        <taxon>Gymnotiformes</taxon>
        <taxon>Gymnotoidei</taxon>
        <taxon>Gymnotidae</taxon>
        <taxon>Electrophorus</taxon>
    </lineage>
</organism>
<keyword evidence="11 17" id="KW-0675">Receptor</keyword>
<keyword evidence="7 18" id="KW-1133">Transmembrane helix</keyword>
<dbReference type="InterPro" id="IPR050119">
    <property type="entry name" value="CCR1-9-like"/>
</dbReference>
<dbReference type="GO" id="GO:0016493">
    <property type="term" value="F:C-C chemokine receptor activity"/>
    <property type="evidence" value="ECO:0007669"/>
    <property type="project" value="TreeGrafter"/>
</dbReference>
<dbReference type="GO" id="GO:0019957">
    <property type="term" value="F:C-C chemokine binding"/>
    <property type="evidence" value="ECO:0007669"/>
    <property type="project" value="TreeGrafter"/>
</dbReference>
<feature type="transmembrane region" description="Helical" evidence="18">
    <location>
        <begin position="67"/>
        <end position="90"/>
    </location>
</feature>
<comment type="subcellular location">
    <subcellularLocation>
        <location evidence="1">Cell membrane</location>
        <topology evidence="1">Multi-pass membrane protein</topology>
    </subcellularLocation>
</comment>
<dbReference type="STRING" id="8005.ENSEEEP00000015072"/>
<evidence type="ECO:0000256" key="3">
    <source>
        <dbReference type="ARBA" id="ARBA00022475"/>
    </source>
</evidence>
<dbReference type="InterPro" id="IPR017452">
    <property type="entry name" value="GPCR_Rhodpsn_7TM"/>
</dbReference>